<evidence type="ECO:0000256" key="2">
    <source>
        <dbReference type="SAM" id="Phobius"/>
    </source>
</evidence>
<evidence type="ECO:0000313" key="5">
    <source>
        <dbReference type="Proteomes" id="UP001344888"/>
    </source>
</evidence>
<sequence length="154" mass="16569">MKKFAAVFLAFTLVFSSVGTTIFFGGDHQVEAKSYKSGKKGFNSQDSNKSNIQKDNKDNNNATTNQNNTNKSNNDTAQTKKGGFTSGGLMKGLFIGGLAGLLFGSLFGDLGILGSILGFMVNAAAIMVIVFLCVKIYQVMTRKKKAETSKTWNN</sequence>
<comment type="caution">
    <text evidence="4">The sequence shown here is derived from an EMBL/GenBank/DDBJ whole genome shotgun (WGS) entry which is preliminary data.</text>
</comment>
<keyword evidence="3" id="KW-0732">Signal</keyword>
<organism evidence="4 5">
    <name type="scientific">Metasolibacillus meyeri</name>
    <dbReference type="NCBI Taxonomy" id="1071052"/>
    <lineage>
        <taxon>Bacteria</taxon>
        <taxon>Bacillati</taxon>
        <taxon>Bacillota</taxon>
        <taxon>Bacilli</taxon>
        <taxon>Bacillales</taxon>
        <taxon>Caryophanaceae</taxon>
        <taxon>Metasolibacillus</taxon>
    </lineage>
</organism>
<feature type="region of interest" description="Disordered" evidence="1">
    <location>
        <begin position="37"/>
        <end position="80"/>
    </location>
</feature>
<keyword evidence="2" id="KW-0812">Transmembrane</keyword>
<feature type="compositionally biased region" description="Polar residues" evidence="1">
    <location>
        <begin position="42"/>
        <end position="51"/>
    </location>
</feature>
<proteinExistence type="predicted"/>
<keyword evidence="2" id="KW-1133">Transmembrane helix</keyword>
<keyword evidence="2" id="KW-0472">Membrane</keyword>
<dbReference type="AlphaFoldDB" id="A0AAW9NML0"/>
<name>A0AAW9NML0_9BACL</name>
<keyword evidence="5" id="KW-1185">Reference proteome</keyword>
<accession>A0AAW9NML0</accession>
<feature type="compositionally biased region" description="Low complexity" evidence="1">
    <location>
        <begin position="59"/>
        <end position="77"/>
    </location>
</feature>
<evidence type="ECO:0000313" key="4">
    <source>
        <dbReference type="EMBL" id="MEC1177215.1"/>
    </source>
</evidence>
<gene>
    <name evidence="4" type="ORF">P9B03_01860</name>
</gene>
<protein>
    <recommendedName>
        <fullName evidence="6">Preprotein translocase subunit Tim44</fullName>
    </recommendedName>
</protein>
<evidence type="ECO:0000256" key="1">
    <source>
        <dbReference type="SAM" id="MobiDB-lite"/>
    </source>
</evidence>
<dbReference type="EMBL" id="JARSFG010000003">
    <property type="protein sequence ID" value="MEC1177215.1"/>
    <property type="molecule type" value="Genomic_DNA"/>
</dbReference>
<dbReference type="RefSeq" id="WP_326121473.1">
    <property type="nucleotide sequence ID" value="NZ_JARSFG010000003.1"/>
</dbReference>
<feature type="chain" id="PRO_5043813175" description="Preprotein translocase subunit Tim44" evidence="3">
    <location>
        <begin position="20"/>
        <end position="154"/>
    </location>
</feature>
<feature type="transmembrane region" description="Helical" evidence="2">
    <location>
        <begin position="110"/>
        <end position="134"/>
    </location>
</feature>
<evidence type="ECO:0000256" key="3">
    <source>
        <dbReference type="SAM" id="SignalP"/>
    </source>
</evidence>
<dbReference type="Proteomes" id="UP001344888">
    <property type="component" value="Unassembled WGS sequence"/>
</dbReference>
<feature type="signal peptide" evidence="3">
    <location>
        <begin position="1"/>
        <end position="19"/>
    </location>
</feature>
<reference evidence="4 5" key="1">
    <citation type="submission" date="2023-03" db="EMBL/GenBank/DDBJ databases">
        <title>Bacillus Genome Sequencing.</title>
        <authorList>
            <person name="Dunlap C."/>
        </authorList>
    </citation>
    <scope>NUCLEOTIDE SEQUENCE [LARGE SCALE GENOMIC DNA]</scope>
    <source>
        <strain evidence="4 5">B-59205</strain>
    </source>
</reference>
<evidence type="ECO:0008006" key="6">
    <source>
        <dbReference type="Google" id="ProtNLM"/>
    </source>
</evidence>